<feature type="domain" description="Disease resistance R13L4/SHOC-2-like LRR" evidence="5">
    <location>
        <begin position="228"/>
        <end position="589"/>
    </location>
</feature>
<dbReference type="InterPro" id="IPR055414">
    <property type="entry name" value="LRR_R13L4/SHOC2-like"/>
</dbReference>
<dbReference type="GO" id="GO:0043531">
    <property type="term" value="F:ADP binding"/>
    <property type="evidence" value="ECO:0007669"/>
    <property type="project" value="InterPro"/>
</dbReference>
<evidence type="ECO:0000259" key="5">
    <source>
        <dbReference type="Pfam" id="PF23598"/>
    </source>
</evidence>
<dbReference type="PANTHER" id="PTHR23155">
    <property type="entry name" value="DISEASE RESISTANCE PROTEIN RP"/>
    <property type="match status" value="1"/>
</dbReference>
<feature type="domain" description="Disease resistance protein winged helix" evidence="4">
    <location>
        <begin position="108"/>
        <end position="178"/>
    </location>
</feature>
<dbReference type="InterPro" id="IPR044974">
    <property type="entry name" value="Disease_R_plants"/>
</dbReference>
<dbReference type="InterPro" id="IPR042197">
    <property type="entry name" value="Apaf_helical"/>
</dbReference>
<protein>
    <submittedName>
        <fullName evidence="6">Disease resistance protein RPM1</fullName>
    </submittedName>
</protein>
<evidence type="ECO:0000256" key="3">
    <source>
        <dbReference type="SAM" id="MobiDB-lite"/>
    </source>
</evidence>
<dbReference type="GO" id="GO:0042742">
    <property type="term" value="P:defense response to bacterium"/>
    <property type="evidence" value="ECO:0007669"/>
    <property type="project" value="UniProtKB-ARBA"/>
</dbReference>
<dbReference type="OMA" id="HECNEMM"/>
<dbReference type="AlphaFoldDB" id="R7W3L9"/>
<dbReference type="PANTHER" id="PTHR23155:SF1205">
    <property type="entry name" value="DISEASE RESISTANCE PROTEIN RPM1"/>
    <property type="match status" value="1"/>
</dbReference>
<name>R7W3L9_AEGTA</name>
<evidence type="ECO:0000259" key="4">
    <source>
        <dbReference type="Pfam" id="PF23559"/>
    </source>
</evidence>
<keyword evidence="1" id="KW-0677">Repeat</keyword>
<dbReference type="Pfam" id="PF23598">
    <property type="entry name" value="LRR_14"/>
    <property type="match status" value="1"/>
</dbReference>
<feature type="region of interest" description="Disordered" evidence="3">
    <location>
        <begin position="586"/>
        <end position="616"/>
    </location>
</feature>
<dbReference type="Gene3D" id="1.10.10.10">
    <property type="entry name" value="Winged helix-like DNA-binding domain superfamily/Winged helix DNA-binding domain"/>
    <property type="match status" value="1"/>
</dbReference>
<dbReference type="GO" id="GO:0009626">
    <property type="term" value="P:plant-type hypersensitive response"/>
    <property type="evidence" value="ECO:0007669"/>
    <property type="project" value="UniProtKB-ARBA"/>
</dbReference>
<proteinExistence type="predicted"/>
<accession>R7W3L9</accession>
<dbReference type="FunFam" id="1.10.10.10:FF:000322">
    <property type="entry name" value="Probable disease resistance protein At1g63360"/>
    <property type="match status" value="1"/>
</dbReference>
<sequence length="616" mass="69189">MKHLEPEDSEKLFFRIVFESDECPDRLQEVSTAILKKCNGLPLVIVSIGRMLAQRENKIPADWQKVCRRLGPELETNPTLEAMGRILTLSYNDLPYNLKACFLYLCAFPEDYEIKRGPLIRRWAAEGFIAAMRGLSLEEIGQNYFDEFISRSLVTPGVISDTGKVKSCKIHDIMMEVITSKSVQENFMSFLGSSEDNITAGHDKIRRLSIHPGGTMENKGFTSQYLTHTRSLTIIGSTQKPAAITFSGFTLLRVLDLEGCLWLSNQDLKDICKLSLLSYLSLRSTSISEVPNAVGKLKELVTLDVRGTSVAEFPRGITKLQNLKHLMTGSYQYYTRSRSVKHLLTGVKLPRGLQNMCALQRISTIDINKSFRSMDELGDLSQLTRLYVVSHEAVEDTSRWETFVKSLNKLSSSLRYLSIQRLKLACQPTNDYISPPLFLHSLHLCGRVSLPPNWFSSLSDLASVSIRETYFGAELIEVLGKLPGLLSFKIYASGIESTETRLCFEPDRFPQLKQLVLDNPSNFSEEISFCGGATNLERLTLSIVKVPSRGISGINDLLKLREVEFFGSIVQSLVNTVMAVAREHQNHPRVTLEGQPTEDQSTIAQPMEDQLRPEAA</sequence>
<dbReference type="SUPFAM" id="SSF52540">
    <property type="entry name" value="P-loop containing nucleoside triphosphate hydrolases"/>
    <property type="match status" value="1"/>
</dbReference>
<dbReference type="GO" id="GO:0002758">
    <property type="term" value="P:innate immune response-activating signaling pathway"/>
    <property type="evidence" value="ECO:0007669"/>
    <property type="project" value="UniProtKB-ARBA"/>
</dbReference>
<dbReference type="SUPFAM" id="SSF52058">
    <property type="entry name" value="L domain-like"/>
    <property type="match status" value="1"/>
</dbReference>
<dbReference type="EnsemblPlants" id="EMT01191">
    <property type="protein sequence ID" value="EMT01191"/>
    <property type="gene ID" value="F775_06912"/>
</dbReference>
<dbReference type="InterPro" id="IPR036388">
    <property type="entry name" value="WH-like_DNA-bd_sf"/>
</dbReference>
<dbReference type="Pfam" id="PF23559">
    <property type="entry name" value="WHD_DRP"/>
    <property type="match status" value="1"/>
</dbReference>
<dbReference type="InterPro" id="IPR027417">
    <property type="entry name" value="P-loop_NTPase"/>
</dbReference>
<dbReference type="InterPro" id="IPR058922">
    <property type="entry name" value="WHD_DRP"/>
</dbReference>
<evidence type="ECO:0000256" key="1">
    <source>
        <dbReference type="ARBA" id="ARBA00022737"/>
    </source>
</evidence>
<organism evidence="6">
    <name type="scientific">Aegilops tauschii</name>
    <name type="common">Tausch's goatgrass</name>
    <name type="synonym">Aegilops squarrosa</name>
    <dbReference type="NCBI Taxonomy" id="37682"/>
    <lineage>
        <taxon>Eukaryota</taxon>
        <taxon>Viridiplantae</taxon>
        <taxon>Streptophyta</taxon>
        <taxon>Embryophyta</taxon>
        <taxon>Tracheophyta</taxon>
        <taxon>Spermatophyta</taxon>
        <taxon>Magnoliopsida</taxon>
        <taxon>Liliopsida</taxon>
        <taxon>Poales</taxon>
        <taxon>Poaceae</taxon>
        <taxon>BOP clade</taxon>
        <taxon>Pooideae</taxon>
        <taxon>Triticodae</taxon>
        <taxon>Triticeae</taxon>
        <taxon>Triticinae</taxon>
        <taxon>Aegilops</taxon>
    </lineage>
</organism>
<evidence type="ECO:0000256" key="2">
    <source>
        <dbReference type="ARBA" id="ARBA00022821"/>
    </source>
</evidence>
<dbReference type="Gene3D" id="3.80.10.10">
    <property type="entry name" value="Ribonuclease Inhibitor"/>
    <property type="match status" value="1"/>
</dbReference>
<dbReference type="InterPro" id="IPR032675">
    <property type="entry name" value="LRR_dom_sf"/>
</dbReference>
<dbReference type="Gene3D" id="1.10.8.430">
    <property type="entry name" value="Helical domain of apoptotic protease-activating factors"/>
    <property type="match status" value="1"/>
</dbReference>
<evidence type="ECO:0000313" key="6">
    <source>
        <dbReference type="EnsemblPlants" id="EMT01191"/>
    </source>
</evidence>
<reference evidence="6" key="1">
    <citation type="submission" date="2015-06" db="UniProtKB">
        <authorList>
            <consortium name="EnsemblPlants"/>
        </authorList>
    </citation>
    <scope>IDENTIFICATION</scope>
</reference>
<keyword evidence="2" id="KW-0611">Plant defense</keyword>